<sequence>MDPAADPLSASAPFPTIPAASSPRHPRAARPRRQPAPFRSSDHPGAASASASASSSSSSSSTRRLGVDIPVRHGVRRGAGAAGSRAPSGFVFGGGGGGGDTAAPGLVDVEGCSPTLASSWSSSSFVFGASDTRSSFSFGSSKAAPSSSFSATVGELTIDDPRNRQGDVDVSGGNGSLPEMITDSVLSPNFVRQEIDHRDEGLGAPSQTMGRESTESSCSLVGQVDRPSLCTTENVATQFAKDEGKISADGADSRESKSVFVFGENSEERGFTTKITETEIKKGDSVEKKIVAFGSDQLDASVAEGNACTESSFQGERHGCGSSMRDHRGVSTRAKASNALPFGLVVQDSGAKVSSTKLSDERRSAGVRTSELGDLGLVDEQSFTVHDNDAASREYGGVKGVSMNKRAVQQEKFSAHQVPLPLFISDQKAAPEVNLHLKEVTNFRLEDSDISKGNSGTKEEDVNCFSPQATESNHDRTVFISVTNLENSSRSDFIFAASTDHSKLHSQRRPSKKKIGGMSNHANSVESHQSSAIGLAHSEISRQQYTDLPAQWTKYNKTDPKTVTVSVGPAIKENIGHQEDCETWRIRGNQAYAEGQLAKAEECYTHGINSVSLNEASWKSLMLCYSNRAATRMSLGRMREALSDCRKATDIDSSFLKAQIRAANCLLALGDVEEAQKGFEICLKSNHEASLDSKITEEASDGIKKAKKVSNFMLLSKEYIVKKEFDKIPSALQMISDALSTSTYSDNLMMMKAEALLLLQRYEEVIRFCEETLHLAEENSFSPCQHSKIIDLDNCSSSVKLWRYYIIAKSYFFIGKLEEAHQFLKKLGQEALAAGNKAFQAGKYSEAVEHYTAALLSNTESPRFSAICFANRAAAYQAMGQILDAIADCSLAIALDSNYSKAISRRAGLYELIRDYDQAGNDLRRLISLLERQLQENIYTPSEKSDGIRSSLNRSNLRLSALERDAKKGISLNVYLILGIEPSCTFLDIKKAYRKAALRHHPDKAGNFLVRSENINDAVWRDIANDIRKDADYLFKLIGKAYAILSDPTTNCSTTKKKPSH</sequence>
<dbReference type="SMART" id="SM00028">
    <property type="entry name" value="TPR"/>
    <property type="match status" value="7"/>
</dbReference>
<evidence type="ECO:0000256" key="1">
    <source>
        <dbReference type="SAM" id="MobiDB-lite"/>
    </source>
</evidence>
<protein>
    <recommendedName>
        <fullName evidence="2">J domain-containing protein</fullName>
    </recommendedName>
</protein>
<dbReference type="InterPro" id="IPR011990">
    <property type="entry name" value="TPR-like_helical_dom_sf"/>
</dbReference>
<evidence type="ECO:0000259" key="2">
    <source>
        <dbReference type="PROSITE" id="PS50076"/>
    </source>
</evidence>
<dbReference type="OMA" id="KSLMLCY"/>
<feature type="compositionally biased region" description="Basic residues" evidence="1">
    <location>
        <begin position="24"/>
        <end position="33"/>
    </location>
</feature>
<dbReference type="Proteomes" id="UP000008022">
    <property type="component" value="Unassembled WGS sequence"/>
</dbReference>
<reference evidence="4" key="1">
    <citation type="submission" date="2013-06" db="EMBL/GenBank/DDBJ databases">
        <authorList>
            <person name="Zhao Q."/>
        </authorList>
    </citation>
    <scope>NUCLEOTIDE SEQUENCE</scope>
    <source>
        <strain evidence="4">cv. W1943</strain>
    </source>
</reference>
<evidence type="ECO:0000313" key="3">
    <source>
        <dbReference type="EnsemblPlants" id="ORUFI01G11980.2"/>
    </source>
</evidence>
<dbReference type="STRING" id="4529.A0A0E0MUJ3"/>
<feature type="region of interest" description="Disordered" evidence="1">
    <location>
        <begin position="1"/>
        <end position="87"/>
    </location>
</feature>
<keyword evidence="4" id="KW-1185">Reference proteome</keyword>
<dbReference type="PROSITE" id="PS50076">
    <property type="entry name" value="DNAJ_2"/>
    <property type="match status" value="1"/>
</dbReference>
<feature type="compositionally biased region" description="Low complexity" evidence="1">
    <location>
        <begin position="78"/>
        <end position="87"/>
    </location>
</feature>
<dbReference type="AlphaFoldDB" id="A0A0E0MUJ3"/>
<dbReference type="PANTHER" id="PTHR45181">
    <property type="entry name" value="HEAT SHOCK PROTEIN DNAJ WITH TETRATRICOPEPTIDE REPEAT-CONTAINING PROTEIN"/>
    <property type="match status" value="1"/>
</dbReference>
<dbReference type="InterPro" id="IPR036869">
    <property type="entry name" value="J_dom_sf"/>
</dbReference>
<dbReference type="Gene3D" id="1.25.40.10">
    <property type="entry name" value="Tetratricopeptide repeat domain"/>
    <property type="match status" value="3"/>
</dbReference>
<dbReference type="InterPro" id="IPR001623">
    <property type="entry name" value="DnaJ_domain"/>
</dbReference>
<dbReference type="PANTHER" id="PTHR45181:SF14">
    <property type="entry name" value="TETRATRICOPEPTIDE REPEAT (TPR)-LIKE SUPERFAMILY PROTEIN"/>
    <property type="match status" value="1"/>
</dbReference>
<dbReference type="EnsemblPlants" id="ORUFI01G11980.2">
    <property type="protein sequence ID" value="ORUFI01G11980.2"/>
    <property type="gene ID" value="ORUFI01G11980"/>
</dbReference>
<organism evidence="3 4">
    <name type="scientific">Oryza rufipogon</name>
    <name type="common">Brownbeard rice</name>
    <name type="synonym">Asian wild rice</name>
    <dbReference type="NCBI Taxonomy" id="4529"/>
    <lineage>
        <taxon>Eukaryota</taxon>
        <taxon>Viridiplantae</taxon>
        <taxon>Streptophyta</taxon>
        <taxon>Embryophyta</taxon>
        <taxon>Tracheophyta</taxon>
        <taxon>Spermatophyta</taxon>
        <taxon>Magnoliopsida</taxon>
        <taxon>Liliopsida</taxon>
        <taxon>Poales</taxon>
        <taxon>Poaceae</taxon>
        <taxon>BOP clade</taxon>
        <taxon>Oryzoideae</taxon>
        <taxon>Oryzeae</taxon>
        <taxon>Oryzinae</taxon>
        <taxon>Oryza</taxon>
    </lineage>
</organism>
<proteinExistence type="predicted"/>
<dbReference type="SUPFAM" id="SSF46565">
    <property type="entry name" value="Chaperone J-domain"/>
    <property type="match status" value="1"/>
</dbReference>
<feature type="region of interest" description="Disordered" evidence="1">
    <location>
        <begin position="501"/>
        <end position="531"/>
    </location>
</feature>
<dbReference type="eggNOG" id="KOG0550">
    <property type="taxonomic scope" value="Eukaryota"/>
</dbReference>
<feature type="domain" description="J" evidence="2">
    <location>
        <begin position="973"/>
        <end position="1061"/>
    </location>
</feature>
<dbReference type="GO" id="GO:0005783">
    <property type="term" value="C:endoplasmic reticulum"/>
    <property type="evidence" value="ECO:0007669"/>
    <property type="project" value="UniProtKB-ARBA"/>
</dbReference>
<reference evidence="3" key="2">
    <citation type="submission" date="2015-06" db="UniProtKB">
        <authorList>
            <consortium name="EnsemblPlants"/>
        </authorList>
    </citation>
    <scope>IDENTIFICATION</scope>
</reference>
<dbReference type="Pfam" id="PF00226">
    <property type="entry name" value="DnaJ"/>
    <property type="match status" value="1"/>
</dbReference>
<feature type="compositionally biased region" description="Polar residues" evidence="1">
    <location>
        <begin position="520"/>
        <end position="531"/>
    </location>
</feature>
<dbReference type="CDD" id="cd06257">
    <property type="entry name" value="DnaJ"/>
    <property type="match status" value="1"/>
</dbReference>
<feature type="compositionally biased region" description="Basic residues" evidence="1">
    <location>
        <begin position="504"/>
        <end position="515"/>
    </location>
</feature>
<feature type="compositionally biased region" description="Low complexity" evidence="1">
    <location>
        <begin position="46"/>
        <end position="61"/>
    </location>
</feature>
<dbReference type="InterPro" id="IPR019734">
    <property type="entry name" value="TPR_rpt"/>
</dbReference>
<dbReference type="Gene3D" id="1.10.287.110">
    <property type="entry name" value="DnaJ domain"/>
    <property type="match status" value="1"/>
</dbReference>
<name>A0A0E0MUJ3_ORYRU</name>
<feature type="compositionally biased region" description="Low complexity" evidence="1">
    <location>
        <begin position="1"/>
        <end position="23"/>
    </location>
</feature>
<accession>A0A0E0MUJ3</accession>
<dbReference type="SMART" id="SM00271">
    <property type="entry name" value="DnaJ"/>
    <property type="match status" value="1"/>
</dbReference>
<evidence type="ECO:0000313" key="4">
    <source>
        <dbReference type="Proteomes" id="UP000008022"/>
    </source>
</evidence>
<dbReference type="Gramene" id="ORUFI01G11980.2">
    <property type="protein sequence ID" value="ORUFI01G11980.2"/>
    <property type="gene ID" value="ORUFI01G11980"/>
</dbReference>
<dbReference type="SUPFAM" id="SSF48452">
    <property type="entry name" value="TPR-like"/>
    <property type="match status" value="2"/>
</dbReference>
<dbReference type="PRINTS" id="PR00625">
    <property type="entry name" value="JDOMAIN"/>
</dbReference>